<keyword evidence="2" id="KW-1133">Transmembrane helix</keyword>
<feature type="compositionally biased region" description="Polar residues" evidence="1">
    <location>
        <begin position="1"/>
        <end position="13"/>
    </location>
</feature>
<evidence type="ECO:0000313" key="3">
    <source>
        <dbReference type="EMBL" id="GAA2425886.1"/>
    </source>
</evidence>
<feature type="transmembrane region" description="Helical" evidence="2">
    <location>
        <begin position="321"/>
        <end position="340"/>
    </location>
</feature>
<dbReference type="Proteomes" id="UP001499986">
    <property type="component" value="Unassembled WGS sequence"/>
</dbReference>
<feature type="compositionally biased region" description="Low complexity" evidence="1">
    <location>
        <begin position="119"/>
        <end position="136"/>
    </location>
</feature>
<gene>
    <name evidence="3" type="ORF">GCM10010255_80100</name>
</gene>
<feature type="compositionally biased region" description="Basic and acidic residues" evidence="1">
    <location>
        <begin position="278"/>
        <end position="289"/>
    </location>
</feature>
<dbReference type="SUPFAM" id="SSF53649">
    <property type="entry name" value="Alkaline phosphatase-like"/>
    <property type="match status" value="1"/>
</dbReference>
<keyword evidence="2" id="KW-0812">Transmembrane</keyword>
<feature type="transmembrane region" description="Helical" evidence="2">
    <location>
        <begin position="352"/>
        <end position="369"/>
    </location>
</feature>
<feature type="transmembrane region" description="Helical" evidence="2">
    <location>
        <begin position="376"/>
        <end position="394"/>
    </location>
</feature>
<protein>
    <recommendedName>
        <fullName evidence="5">Sulfatase</fullName>
    </recommendedName>
</protein>
<feature type="transmembrane region" description="Helical" evidence="2">
    <location>
        <begin position="466"/>
        <end position="486"/>
    </location>
</feature>
<reference evidence="3 4" key="1">
    <citation type="journal article" date="2019" name="Int. J. Syst. Evol. Microbiol.">
        <title>The Global Catalogue of Microorganisms (GCM) 10K type strain sequencing project: providing services to taxonomists for standard genome sequencing and annotation.</title>
        <authorList>
            <consortium name="The Broad Institute Genomics Platform"/>
            <consortium name="The Broad Institute Genome Sequencing Center for Infectious Disease"/>
            <person name="Wu L."/>
            <person name="Ma J."/>
        </authorList>
    </citation>
    <scope>NUCLEOTIDE SEQUENCE [LARGE SCALE GENOMIC DNA]</scope>
    <source>
        <strain evidence="3 4">JCM 4358</strain>
    </source>
</reference>
<comment type="caution">
    <text evidence="3">The sequence shown here is derived from an EMBL/GenBank/DDBJ whole genome shotgun (WGS) entry which is preliminary data.</text>
</comment>
<feature type="compositionally biased region" description="Polar residues" evidence="1">
    <location>
        <begin position="175"/>
        <end position="184"/>
    </location>
</feature>
<evidence type="ECO:0000256" key="1">
    <source>
        <dbReference type="SAM" id="MobiDB-lite"/>
    </source>
</evidence>
<organism evidence="3 4">
    <name type="scientific">Streptomyces coeruleofuscus</name>
    <dbReference type="NCBI Taxonomy" id="66879"/>
    <lineage>
        <taxon>Bacteria</taxon>
        <taxon>Bacillati</taxon>
        <taxon>Actinomycetota</taxon>
        <taxon>Actinomycetes</taxon>
        <taxon>Kitasatosporales</taxon>
        <taxon>Streptomycetaceae</taxon>
        <taxon>Streptomyces</taxon>
    </lineage>
</organism>
<name>A0ABN3JAV1_9ACTN</name>
<feature type="region of interest" description="Disordered" evidence="1">
    <location>
        <begin position="1"/>
        <end position="310"/>
    </location>
</feature>
<dbReference type="Gene3D" id="3.40.720.10">
    <property type="entry name" value="Alkaline Phosphatase, subunit A"/>
    <property type="match status" value="1"/>
</dbReference>
<proteinExistence type="predicted"/>
<evidence type="ECO:0000313" key="4">
    <source>
        <dbReference type="Proteomes" id="UP001499986"/>
    </source>
</evidence>
<dbReference type="InterPro" id="IPR017850">
    <property type="entry name" value="Alkaline_phosphatase_core_sf"/>
</dbReference>
<evidence type="ECO:0008006" key="5">
    <source>
        <dbReference type="Google" id="ProtNLM"/>
    </source>
</evidence>
<keyword evidence="4" id="KW-1185">Reference proteome</keyword>
<sequence>MSLFTRSQQQSGTTGSGAEPDDDTGAAGPGGGTAAVDSEDGTPGAGRDGETAGVDSDGATAAAESGEDVSAVARDGGTAPAEPRGDAVTAGPEGDVDTTEPDSSAARTDADSETPAVGSDSDAAPADTDGDAVTAGADRHAGTTEPDSGTAAAGPGGHAGTASPDGHVDTKESDSSTAPATTGDSVAKESHGEADMASPDGGADTREPDSDTTPGTTDDPVAKESHGEADMASPDGGADTREPDSDTTPGNTDDGTAAAHADSGTAAAEPGRDAAATHPDHAPAAREEGAGAQEAEAGEEPDAAKPGWFGWRRRHPRAARGVSVGTTVLAGLLVVLALLLPNRIERIEFASFVRLPAEGVLLAGLLLALPPRPRRIMAVAAGVFLGLVTVLKFLDMGFYQVLARPFDLVLDWILIEHATDFLRETFGRTGQVLAVIGVIVLLVAVLVLTTLAMVRVTNLMVRHRPVAARTTLILGTVWITCMTLGVQIGTVPIASRGYTEFLGNRVEQVRAGLKDARVFEKQAAVDAFAKTPPDQLLTGLRGKDVLFTFIESYGRVAIDDPAMAEQTDAVLKEGTSSLKAAGFESRSGWLQSPVTGAGSWLAHSTFLSGLWIKNQQRYRSLTTSDRMTLTNYFRKSGAWRTVGIVPGVRRAWPEGKYFGLDHIYDSEHLGYHGPYFSWTPVPDQFSMEAFQRLEHGKKDREPIMAEIILASSHNPWSPIARMIDWEDLGDGSVFHRIKKEGTNPTEVWKDPEKVRTEYRRAIEYSIRSLTEWVERYGDEDTVLVFLGDHQPVPTVTAGDTGKDVPITIVARDKKVLDRVADWGWTNGLKPAPDAPRWGMDKFRDRFMTAYGPRG</sequence>
<dbReference type="EMBL" id="BAAASE010000016">
    <property type="protein sequence ID" value="GAA2425886.1"/>
    <property type="molecule type" value="Genomic_DNA"/>
</dbReference>
<feature type="transmembrane region" description="Helical" evidence="2">
    <location>
        <begin position="432"/>
        <end position="454"/>
    </location>
</feature>
<keyword evidence="2" id="KW-0472">Membrane</keyword>
<feature type="compositionally biased region" description="Low complexity" evidence="1">
    <location>
        <begin position="250"/>
        <end position="277"/>
    </location>
</feature>
<accession>A0ABN3JAV1</accession>
<evidence type="ECO:0000256" key="2">
    <source>
        <dbReference type="SAM" id="Phobius"/>
    </source>
</evidence>
<feature type="compositionally biased region" description="Basic and acidic residues" evidence="1">
    <location>
        <begin position="220"/>
        <end position="229"/>
    </location>
</feature>